<dbReference type="PANTHER" id="PTHR34572:SF1">
    <property type="entry name" value="GOLGIN FAMILY A PROTEIN"/>
    <property type="match status" value="1"/>
</dbReference>
<dbReference type="OrthoDB" id="2020529at2759"/>
<proteinExistence type="predicted"/>
<dbReference type="AlphaFoldDB" id="A0A8X8CBE6"/>
<evidence type="ECO:0000313" key="3">
    <source>
        <dbReference type="Proteomes" id="UP000886885"/>
    </source>
</evidence>
<keyword evidence="3" id="KW-1185">Reference proteome</keyword>
<feature type="region of interest" description="Disordered" evidence="1">
    <location>
        <begin position="35"/>
        <end position="69"/>
    </location>
</feature>
<protein>
    <submittedName>
        <fullName evidence="2">Uncharacterized protein</fullName>
    </submittedName>
</protein>
<name>A0A8X8CBE6_POPTO</name>
<dbReference type="Proteomes" id="UP000886885">
    <property type="component" value="Chromosome 11A"/>
</dbReference>
<feature type="compositionally biased region" description="Low complexity" evidence="1">
    <location>
        <begin position="85"/>
        <end position="118"/>
    </location>
</feature>
<sequence length="325" mass="35866">MEGVGARLGRSSTRYGPATVFSGPVRKWKKRWVHVTPPSSSSNHNNTHSHHHNAISNGTAAANNSSSSNGNNGSHLLLYKWTPLSQSNGSSSPSPATNNNGNSNNDDNKNNANLSNGDAPDEPPRRKFKYIPVPSPPFCFVFLLACFDVSFGKSKGSLSEQVVPMMILKLCEDGLGLILVIFSWSQNVFLSQLVVRSITLLDSDKYTPGAFGDWELLDLCAHTYQNVEKGYGERQWGLKGKSPWQVDLLERQKKEAEEQEALEKFDDESKLNDTDPKAELVSKSDSAEEKPDINDIPMEENEDDNQVVRQDLNESTLDLSLGLVS</sequence>
<evidence type="ECO:0000313" key="2">
    <source>
        <dbReference type="EMBL" id="KAG6755826.1"/>
    </source>
</evidence>
<feature type="region of interest" description="Disordered" evidence="1">
    <location>
        <begin position="1"/>
        <end position="21"/>
    </location>
</feature>
<dbReference type="PANTHER" id="PTHR34572">
    <property type="entry name" value="GOLGIN FAMILY A PROTEIN"/>
    <property type="match status" value="1"/>
</dbReference>
<comment type="caution">
    <text evidence="2">The sequence shown here is derived from an EMBL/GenBank/DDBJ whole genome shotgun (WGS) entry which is preliminary data.</text>
</comment>
<evidence type="ECO:0000256" key="1">
    <source>
        <dbReference type="SAM" id="MobiDB-lite"/>
    </source>
</evidence>
<reference evidence="2" key="1">
    <citation type="journal article" date="2020" name="bioRxiv">
        <title>Hybrid origin of Populus tomentosa Carr. identified through genome sequencing and phylogenomic analysis.</title>
        <authorList>
            <person name="An X."/>
            <person name="Gao K."/>
            <person name="Chen Z."/>
            <person name="Li J."/>
            <person name="Yang X."/>
            <person name="Yang X."/>
            <person name="Zhou J."/>
            <person name="Guo T."/>
            <person name="Zhao T."/>
            <person name="Huang S."/>
            <person name="Miao D."/>
            <person name="Khan W.U."/>
            <person name="Rao P."/>
            <person name="Ye M."/>
            <person name="Lei B."/>
            <person name="Liao W."/>
            <person name="Wang J."/>
            <person name="Ji L."/>
            <person name="Li Y."/>
            <person name="Guo B."/>
            <person name="Mustafa N.S."/>
            <person name="Li S."/>
            <person name="Yun Q."/>
            <person name="Keller S.R."/>
            <person name="Mao J."/>
            <person name="Zhang R."/>
            <person name="Strauss S.H."/>
        </authorList>
    </citation>
    <scope>NUCLEOTIDE SEQUENCE</scope>
    <source>
        <strain evidence="2">GM15</strain>
        <tissue evidence="2">Leaf</tissue>
    </source>
</reference>
<accession>A0A8X8CBE6</accession>
<feature type="region of interest" description="Disordered" evidence="1">
    <location>
        <begin position="257"/>
        <end position="306"/>
    </location>
</feature>
<feature type="region of interest" description="Disordered" evidence="1">
    <location>
        <begin position="85"/>
        <end position="127"/>
    </location>
</feature>
<organism evidence="2 3">
    <name type="scientific">Populus tomentosa</name>
    <name type="common">Chinese white poplar</name>
    <dbReference type="NCBI Taxonomy" id="118781"/>
    <lineage>
        <taxon>Eukaryota</taxon>
        <taxon>Viridiplantae</taxon>
        <taxon>Streptophyta</taxon>
        <taxon>Embryophyta</taxon>
        <taxon>Tracheophyta</taxon>
        <taxon>Spermatophyta</taxon>
        <taxon>Magnoliopsida</taxon>
        <taxon>eudicotyledons</taxon>
        <taxon>Gunneridae</taxon>
        <taxon>Pentapetalae</taxon>
        <taxon>rosids</taxon>
        <taxon>fabids</taxon>
        <taxon>Malpighiales</taxon>
        <taxon>Salicaceae</taxon>
        <taxon>Saliceae</taxon>
        <taxon>Populus</taxon>
    </lineage>
</organism>
<feature type="compositionally biased region" description="Low complexity" evidence="1">
    <location>
        <begin position="54"/>
        <end position="69"/>
    </location>
</feature>
<gene>
    <name evidence="2" type="ORF">POTOM_039232</name>
</gene>
<dbReference type="EMBL" id="JAAWWB010000021">
    <property type="protein sequence ID" value="KAG6755826.1"/>
    <property type="molecule type" value="Genomic_DNA"/>
</dbReference>
<feature type="compositionally biased region" description="Basic and acidic residues" evidence="1">
    <location>
        <begin position="257"/>
        <end position="293"/>
    </location>
</feature>